<protein>
    <submittedName>
        <fullName evidence="1">Unannotated protein</fullName>
    </submittedName>
</protein>
<reference evidence="1" key="1">
    <citation type="submission" date="2020-05" db="EMBL/GenBank/DDBJ databases">
        <authorList>
            <person name="Chiriac C."/>
            <person name="Salcher M."/>
            <person name="Ghai R."/>
            <person name="Kavagutti S V."/>
        </authorList>
    </citation>
    <scope>NUCLEOTIDE SEQUENCE</scope>
</reference>
<evidence type="ECO:0000313" key="1">
    <source>
        <dbReference type="EMBL" id="CAB4766420.1"/>
    </source>
</evidence>
<name>A0A6J6V2P4_9ZZZZ</name>
<accession>A0A6J6V2P4</accession>
<gene>
    <name evidence="1" type="ORF">UFOPK2886_00508</name>
</gene>
<dbReference type="AlphaFoldDB" id="A0A6J6V2P4"/>
<sequence>MAPNLSSSSVLISDIDSISCASASRRYMSKRNLSEFTYSTGKLAFKGSSILHSIFFGLSSKYPLLNSSTASATMRIYKSKPTSAI</sequence>
<dbReference type="EMBL" id="CAEZZO010000060">
    <property type="protein sequence ID" value="CAB4766420.1"/>
    <property type="molecule type" value="Genomic_DNA"/>
</dbReference>
<proteinExistence type="predicted"/>
<organism evidence="1">
    <name type="scientific">freshwater metagenome</name>
    <dbReference type="NCBI Taxonomy" id="449393"/>
    <lineage>
        <taxon>unclassified sequences</taxon>
        <taxon>metagenomes</taxon>
        <taxon>ecological metagenomes</taxon>
    </lineage>
</organism>